<dbReference type="PROSITE" id="PS51819">
    <property type="entry name" value="VOC"/>
    <property type="match status" value="1"/>
</dbReference>
<dbReference type="SUPFAM" id="SSF54593">
    <property type="entry name" value="Glyoxalase/Bleomycin resistance protein/Dihydroxybiphenyl dioxygenase"/>
    <property type="match status" value="1"/>
</dbReference>
<dbReference type="InterPro" id="IPR037523">
    <property type="entry name" value="VOC_core"/>
</dbReference>
<dbReference type="InterPro" id="IPR004360">
    <property type="entry name" value="Glyas_Fos-R_dOase_dom"/>
</dbReference>
<proteinExistence type="predicted"/>
<dbReference type="EMBL" id="JBHTCM010000010">
    <property type="protein sequence ID" value="MFC7333988.1"/>
    <property type="molecule type" value="Genomic_DNA"/>
</dbReference>
<evidence type="ECO:0000313" key="3">
    <source>
        <dbReference type="Proteomes" id="UP001596456"/>
    </source>
</evidence>
<dbReference type="Proteomes" id="UP001596456">
    <property type="component" value="Unassembled WGS sequence"/>
</dbReference>
<gene>
    <name evidence="2" type="ORF">ACFQPS_12520</name>
</gene>
<dbReference type="PANTHER" id="PTHR34109">
    <property type="entry name" value="BNAUNNG04460D PROTEIN-RELATED"/>
    <property type="match status" value="1"/>
</dbReference>
<dbReference type="RefSeq" id="WP_377359435.1">
    <property type="nucleotide sequence ID" value="NZ_JBHTCM010000010.1"/>
</dbReference>
<sequence length="144" mass="15651">MNAQANAVQTPAPEDRPAIEGGVVPYLQVDGAIEAAAFYGRALGAEQRAIRAADQKGRTMHVHMLINGGSVMLSDPYPEQGYPQQPAQGFTLLLAVDDVQVWWDRAVGAGMTEVMPLQDMVWGDRYGQLRDPFGVTWALASPIR</sequence>
<name>A0ABW2KXY0_9PROT</name>
<dbReference type="Gene3D" id="3.30.720.110">
    <property type="match status" value="1"/>
</dbReference>
<organism evidence="2 3">
    <name type="scientific">Rhodocista pekingensis</name>
    <dbReference type="NCBI Taxonomy" id="201185"/>
    <lineage>
        <taxon>Bacteria</taxon>
        <taxon>Pseudomonadati</taxon>
        <taxon>Pseudomonadota</taxon>
        <taxon>Alphaproteobacteria</taxon>
        <taxon>Rhodospirillales</taxon>
        <taxon>Azospirillaceae</taxon>
        <taxon>Rhodocista</taxon>
    </lineage>
</organism>
<accession>A0ABW2KXY0</accession>
<dbReference type="CDD" id="cd07246">
    <property type="entry name" value="VOC_like"/>
    <property type="match status" value="1"/>
</dbReference>
<dbReference type="Gene3D" id="3.30.720.120">
    <property type="match status" value="1"/>
</dbReference>
<reference evidence="3" key="1">
    <citation type="journal article" date="2019" name="Int. J. Syst. Evol. Microbiol.">
        <title>The Global Catalogue of Microorganisms (GCM) 10K type strain sequencing project: providing services to taxonomists for standard genome sequencing and annotation.</title>
        <authorList>
            <consortium name="The Broad Institute Genomics Platform"/>
            <consortium name="The Broad Institute Genome Sequencing Center for Infectious Disease"/>
            <person name="Wu L."/>
            <person name="Ma J."/>
        </authorList>
    </citation>
    <scope>NUCLEOTIDE SEQUENCE [LARGE SCALE GENOMIC DNA]</scope>
    <source>
        <strain evidence="3">CGMCC 1.16275</strain>
    </source>
</reference>
<feature type="domain" description="VOC" evidence="1">
    <location>
        <begin position="19"/>
        <end position="142"/>
    </location>
</feature>
<keyword evidence="3" id="KW-1185">Reference proteome</keyword>
<evidence type="ECO:0000313" key="2">
    <source>
        <dbReference type="EMBL" id="MFC7333988.1"/>
    </source>
</evidence>
<dbReference type="InterPro" id="IPR029068">
    <property type="entry name" value="Glyas_Bleomycin-R_OHBP_Dase"/>
</dbReference>
<comment type="caution">
    <text evidence="2">The sequence shown here is derived from an EMBL/GenBank/DDBJ whole genome shotgun (WGS) entry which is preliminary data.</text>
</comment>
<protein>
    <submittedName>
        <fullName evidence="2">VOC family protein</fullName>
    </submittedName>
</protein>
<evidence type="ECO:0000259" key="1">
    <source>
        <dbReference type="PROSITE" id="PS51819"/>
    </source>
</evidence>
<dbReference type="PANTHER" id="PTHR34109:SF1">
    <property type="entry name" value="VOC DOMAIN-CONTAINING PROTEIN"/>
    <property type="match status" value="1"/>
</dbReference>
<dbReference type="Pfam" id="PF00903">
    <property type="entry name" value="Glyoxalase"/>
    <property type="match status" value="1"/>
</dbReference>